<comment type="function">
    <text evidence="7">Single strand-specific metallo-endoribonuclease involved in late-stage 70S ribosome quality control and in maturation of the 3' terminus of the 16S rRNA.</text>
</comment>
<dbReference type="EMBL" id="JAGMWN010000006">
    <property type="protein sequence ID" value="MBP5858214.1"/>
    <property type="molecule type" value="Genomic_DNA"/>
</dbReference>
<dbReference type="AlphaFoldDB" id="A0A8J7V4Y6"/>
<dbReference type="Pfam" id="PF02130">
    <property type="entry name" value="YbeY"/>
    <property type="match status" value="1"/>
</dbReference>
<name>A0A8J7V4Y6_9PROT</name>
<keyword evidence="7" id="KW-0690">Ribosome biogenesis</keyword>
<keyword evidence="6 7" id="KW-0862">Zinc</keyword>
<dbReference type="PANTHER" id="PTHR46986">
    <property type="entry name" value="ENDORIBONUCLEASE YBEY, CHLOROPLASTIC"/>
    <property type="match status" value="1"/>
</dbReference>
<keyword evidence="7" id="KW-0698">rRNA processing</keyword>
<feature type="binding site" evidence="7">
    <location>
        <position position="151"/>
    </location>
    <ligand>
        <name>Zn(2+)</name>
        <dbReference type="ChEBI" id="CHEBI:29105"/>
        <note>catalytic</note>
    </ligand>
</feature>
<comment type="cofactor">
    <cofactor evidence="7">
        <name>Zn(2+)</name>
        <dbReference type="ChEBI" id="CHEBI:29105"/>
    </cofactor>
    <text evidence="7">Binds 1 zinc ion.</text>
</comment>
<keyword evidence="3 7" id="KW-0479">Metal-binding</keyword>
<gene>
    <name evidence="7 9" type="primary">ybeY</name>
    <name evidence="9" type="ORF">KAJ83_14435</name>
</gene>
<dbReference type="HAMAP" id="MF_00009">
    <property type="entry name" value="Endoribonucl_YbeY"/>
    <property type="match status" value="1"/>
</dbReference>
<dbReference type="GO" id="GO:0005737">
    <property type="term" value="C:cytoplasm"/>
    <property type="evidence" value="ECO:0007669"/>
    <property type="project" value="UniProtKB-SubCell"/>
</dbReference>
<dbReference type="GO" id="GO:0004222">
    <property type="term" value="F:metalloendopeptidase activity"/>
    <property type="evidence" value="ECO:0007669"/>
    <property type="project" value="InterPro"/>
</dbReference>
<organism evidence="9 10">
    <name type="scientific">Marivibrio halodurans</name>
    <dbReference type="NCBI Taxonomy" id="2039722"/>
    <lineage>
        <taxon>Bacteria</taxon>
        <taxon>Pseudomonadati</taxon>
        <taxon>Pseudomonadota</taxon>
        <taxon>Alphaproteobacteria</taxon>
        <taxon>Rhodospirillales</taxon>
        <taxon>Rhodospirillaceae</taxon>
        <taxon>Marivibrio</taxon>
    </lineage>
</organism>
<sequence>MTSSPPSDSPGPDSPRPDSPRPDTSPPLLVEVARDGGDWPDWAAEVAEVAARRAHARVLTAIGETLPEAGAEVSILLTDDAALHRLNRDFRGKDKPTNVLSFENGEGPPPGMPLFWGDMALAWETLAREAAAQGKTTRDHATHLVVHAMLHLMGYDHEDAAEAAAMEALEVAILESEFGVANPYAEETA</sequence>
<feature type="binding site" evidence="7">
    <location>
        <position position="147"/>
    </location>
    <ligand>
        <name>Zn(2+)</name>
        <dbReference type="ChEBI" id="CHEBI:29105"/>
        <note>catalytic</note>
    </ligand>
</feature>
<evidence type="ECO:0000256" key="4">
    <source>
        <dbReference type="ARBA" id="ARBA00022759"/>
    </source>
</evidence>
<feature type="region of interest" description="Disordered" evidence="8">
    <location>
        <begin position="1"/>
        <end position="29"/>
    </location>
</feature>
<keyword evidence="2 7" id="KW-0540">Nuclease</keyword>
<dbReference type="PANTHER" id="PTHR46986:SF1">
    <property type="entry name" value="ENDORIBONUCLEASE YBEY, CHLOROPLASTIC"/>
    <property type="match status" value="1"/>
</dbReference>
<comment type="caution">
    <text evidence="9">The sequence shown here is derived from an EMBL/GenBank/DDBJ whole genome shotgun (WGS) entry which is preliminary data.</text>
</comment>
<comment type="subcellular location">
    <subcellularLocation>
        <location evidence="7">Cytoplasm</location>
    </subcellularLocation>
</comment>
<keyword evidence="5 7" id="KW-0378">Hydrolase</keyword>
<protein>
    <recommendedName>
        <fullName evidence="7">Endoribonuclease YbeY</fullName>
        <ecNumber evidence="7">3.1.-.-</ecNumber>
    </recommendedName>
</protein>
<evidence type="ECO:0000256" key="6">
    <source>
        <dbReference type="ARBA" id="ARBA00022833"/>
    </source>
</evidence>
<dbReference type="EC" id="3.1.-.-" evidence="7"/>
<evidence type="ECO:0000256" key="5">
    <source>
        <dbReference type="ARBA" id="ARBA00022801"/>
    </source>
</evidence>
<dbReference type="PROSITE" id="PS01306">
    <property type="entry name" value="UPF0054"/>
    <property type="match status" value="1"/>
</dbReference>
<evidence type="ECO:0000256" key="1">
    <source>
        <dbReference type="ARBA" id="ARBA00010875"/>
    </source>
</evidence>
<evidence type="ECO:0000256" key="2">
    <source>
        <dbReference type="ARBA" id="ARBA00022722"/>
    </source>
</evidence>
<dbReference type="InterPro" id="IPR020549">
    <property type="entry name" value="YbeY_CS"/>
</dbReference>
<dbReference type="InterPro" id="IPR002036">
    <property type="entry name" value="YbeY"/>
</dbReference>
<reference evidence="9" key="1">
    <citation type="submission" date="2021-04" db="EMBL/GenBank/DDBJ databases">
        <authorList>
            <person name="Zhang D.-C."/>
        </authorList>
    </citation>
    <scope>NUCLEOTIDE SEQUENCE</scope>
    <source>
        <strain evidence="9">CGMCC 1.15697</strain>
    </source>
</reference>
<keyword evidence="4 7" id="KW-0255">Endonuclease</keyword>
<dbReference type="RefSeq" id="WP_210682777.1">
    <property type="nucleotide sequence ID" value="NZ_JAGMWN010000006.1"/>
</dbReference>
<evidence type="ECO:0000256" key="7">
    <source>
        <dbReference type="HAMAP-Rule" id="MF_00009"/>
    </source>
</evidence>
<dbReference type="NCBIfam" id="TIGR00043">
    <property type="entry name" value="rRNA maturation RNase YbeY"/>
    <property type="match status" value="1"/>
</dbReference>
<proteinExistence type="inferred from homology"/>
<comment type="similarity">
    <text evidence="1 7">Belongs to the endoribonuclease YbeY family.</text>
</comment>
<accession>A0A8J7V4Y6</accession>
<evidence type="ECO:0000313" key="9">
    <source>
        <dbReference type="EMBL" id="MBP5858214.1"/>
    </source>
</evidence>
<dbReference type="Proteomes" id="UP000672602">
    <property type="component" value="Unassembled WGS sequence"/>
</dbReference>
<dbReference type="Gene3D" id="3.40.390.30">
    <property type="entry name" value="Metalloproteases ('zincins'), catalytic domain"/>
    <property type="match status" value="1"/>
</dbReference>
<feature type="binding site" evidence="7">
    <location>
        <position position="157"/>
    </location>
    <ligand>
        <name>Zn(2+)</name>
        <dbReference type="ChEBI" id="CHEBI:29105"/>
        <note>catalytic</note>
    </ligand>
</feature>
<evidence type="ECO:0000256" key="3">
    <source>
        <dbReference type="ARBA" id="ARBA00022723"/>
    </source>
</evidence>
<dbReference type="GO" id="GO:0004521">
    <property type="term" value="F:RNA endonuclease activity"/>
    <property type="evidence" value="ECO:0007669"/>
    <property type="project" value="UniProtKB-UniRule"/>
</dbReference>
<dbReference type="GO" id="GO:0006364">
    <property type="term" value="P:rRNA processing"/>
    <property type="evidence" value="ECO:0007669"/>
    <property type="project" value="UniProtKB-UniRule"/>
</dbReference>
<dbReference type="InterPro" id="IPR023091">
    <property type="entry name" value="MetalPrtase_cat_dom_sf_prd"/>
</dbReference>
<dbReference type="GO" id="GO:0008270">
    <property type="term" value="F:zinc ion binding"/>
    <property type="evidence" value="ECO:0007669"/>
    <property type="project" value="UniProtKB-UniRule"/>
</dbReference>
<evidence type="ECO:0000313" key="10">
    <source>
        <dbReference type="Proteomes" id="UP000672602"/>
    </source>
</evidence>
<keyword evidence="10" id="KW-1185">Reference proteome</keyword>
<evidence type="ECO:0000256" key="8">
    <source>
        <dbReference type="SAM" id="MobiDB-lite"/>
    </source>
</evidence>
<keyword evidence="7" id="KW-0963">Cytoplasm</keyword>
<dbReference type="SUPFAM" id="SSF55486">
    <property type="entry name" value="Metalloproteases ('zincins'), catalytic domain"/>
    <property type="match status" value="1"/>
</dbReference>